<organism evidence="2 3">
    <name type="scientific">Aspergillus aculeatus (strain ATCC 16872 / CBS 172.66 / WB 5094)</name>
    <dbReference type="NCBI Taxonomy" id="690307"/>
    <lineage>
        <taxon>Eukaryota</taxon>
        <taxon>Fungi</taxon>
        <taxon>Dikarya</taxon>
        <taxon>Ascomycota</taxon>
        <taxon>Pezizomycotina</taxon>
        <taxon>Eurotiomycetes</taxon>
        <taxon>Eurotiomycetidae</taxon>
        <taxon>Eurotiales</taxon>
        <taxon>Aspergillaceae</taxon>
        <taxon>Aspergillus</taxon>
        <taxon>Aspergillus subgen. Circumdati</taxon>
    </lineage>
</organism>
<dbReference type="AlphaFoldDB" id="A0A1L9X7P3"/>
<dbReference type="OrthoDB" id="2129362at2759"/>
<dbReference type="Gene3D" id="3.40.630.30">
    <property type="match status" value="1"/>
</dbReference>
<dbReference type="OMA" id="YEFDQTG"/>
<dbReference type="Proteomes" id="UP000184546">
    <property type="component" value="Unassembled WGS sequence"/>
</dbReference>
<sequence length="565" mass="65367">MASQKNKEKKPIRGSRTTPPSMTKGKRAFRSPSDAPQASSWWDGDQKNSEPDRMTPETSEYGAPPRAPSDVRAELKRLQDEIVLKAHLNLDRIDDHEQVASPELLAEWRNGPGTDPESARYKFLMQRRGAGRIEADLRPLAPPPVDPALLVEEEETGENAWRSGITRDDPVFKAQFAAQFPPYRESESTYPRLVEGKIILTSEPSEEQKALKEKNSKRDKVVPVSFDDSQLLLARWDYAPRVDADQSQWRRSFESWLQRALDSSRVVDVNRDAFFTGQALPDGTHEMYKPNWSYDWTWPDPTDEEGRLHQHETSQGYVDNRLARIKEDREVEARLAHERWLADVEFYKRYPKPGETRQDLYLRPVEDSDVEQLARIFSWFSENSPMSIDIGVINEEIVRNRIADIKKYRLPFIVAVERPTPGEDADTPSKILGFALAIDHDGPWTTGQFAVKLEFYMMPREQQHGVGTCLMDKMLSVLDDRYVPKRGYHFRCSQEDDKAYRPGGLRDMARVIVTCSFPWSERDCYQYIRTWLQRKWDFTEQGHLRGTRQGVQTSLDVIYLVRNLG</sequence>
<accession>A0A1L9X7P3</accession>
<feature type="compositionally biased region" description="Basic and acidic residues" evidence="1">
    <location>
        <begin position="1"/>
        <end position="11"/>
    </location>
</feature>
<dbReference type="RefSeq" id="XP_020060796.1">
    <property type="nucleotide sequence ID" value="XM_020195344.1"/>
</dbReference>
<proteinExistence type="predicted"/>
<feature type="region of interest" description="Disordered" evidence="1">
    <location>
        <begin position="1"/>
        <end position="70"/>
    </location>
</feature>
<dbReference type="VEuPathDB" id="FungiDB:ASPACDRAFT_109036"/>
<dbReference type="EMBL" id="KV878970">
    <property type="protein sequence ID" value="OJK04457.1"/>
    <property type="molecule type" value="Genomic_DNA"/>
</dbReference>
<keyword evidence="3" id="KW-1185">Reference proteome</keyword>
<evidence type="ECO:0000313" key="3">
    <source>
        <dbReference type="Proteomes" id="UP000184546"/>
    </source>
</evidence>
<protein>
    <recommendedName>
        <fullName evidence="4">N-acetyltransferase domain-containing protein</fullName>
    </recommendedName>
</protein>
<dbReference type="SUPFAM" id="SSF55729">
    <property type="entry name" value="Acyl-CoA N-acyltransferases (Nat)"/>
    <property type="match status" value="1"/>
</dbReference>
<dbReference type="InterPro" id="IPR016181">
    <property type="entry name" value="Acyl_CoA_acyltransferase"/>
</dbReference>
<gene>
    <name evidence="2" type="ORF">ASPACDRAFT_109036</name>
</gene>
<name>A0A1L9X7P3_ASPA1</name>
<evidence type="ECO:0008006" key="4">
    <source>
        <dbReference type="Google" id="ProtNLM"/>
    </source>
</evidence>
<evidence type="ECO:0000256" key="1">
    <source>
        <dbReference type="SAM" id="MobiDB-lite"/>
    </source>
</evidence>
<dbReference type="GeneID" id="30969158"/>
<feature type="compositionally biased region" description="Basic and acidic residues" evidence="1">
    <location>
        <begin position="44"/>
        <end position="55"/>
    </location>
</feature>
<reference evidence="3" key="1">
    <citation type="journal article" date="2017" name="Genome Biol.">
        <title>Comparative genomics reveals high biological diversity and specific adaptations in the industrially and medically important fungal genus Aspergillus.</title>
        <authorList>
            <person name="de Vries R.P."/>
            <person name="Riley R."/>
            <person name="Wiebenga A."/>
            <person name="Aguilar-Osorio G."/>
            <person name="Amillis S."/>
            <person name="Uchima C.A."/>
            <person name="Anderluh G."/>
            <person name="Asadollahi M."/>
            <person name="Askin M."/>
            <person name="Barry K."/>
            <person name="Battaglia E."/>
            <person name="Bayram O."/>
            <person name="Benocci T."/>
            <person name="Braus-Stromeyer S.A."/>
            <person name="Caldana C."/>
            <person name="Canovas D."/>
            <person name="Cerqueira G.C."/>
            <person name="Chen F."/>
            <person name="Chen W."/>
            <person name="Choi C."/>
            <person name="Clum A."/>
            <person name="Dos Santos R.A."/>
            <person name="Damasio A.R."/>
            <person name="Diallinas G."/>
            <person name="Emri T."/>
            <person name="Fekete E."/>
            <person name="Flipphi M."/>
            <person name="Freyberg S."/>
            <person name="Gallo A."/>
            <person name="Gournas C."/>
            <person name="Habgood R."/>
            <person name="Hainaut M."/>
            <person name="Harispe M.L."/>
            <person name="Henrissat B."/>
            <person name="Hilden K.S."/>
            <person name="Hope R."/>
            <person name="Hossain A."/>
            <person name="Karabika E."/>
            <person name="Karaffa L."/>
            <person name="Karanyi Z."/>
            <person name="Krasevec N."/>
            <person name="Kuo A."/>
            <person name="Kusch H."/>
            <person name="LaButti K."/>
            <person name="Lagendijk E.L."/>
            <person name="Lapidus A."/>
            <person name="Levasseur A."/>
            <person name="Lindquist E."/>
            <person name="Lipzen A."/>
            <person name="Logrieco A.F."/>
            <person name="MacCabe A."/>
            <person name="Maekelae M.R."/>
            <person name="Malavazi I."/>
            <person name="Melin P."/>
            <person name="Meyer V."/>
            <person name="Mielnichuk N."/>
            <person name="Miskei M."/>
            <person name="Molnar A.P."/>
            <person name="Mule G."/>
            <person name="Ngan C.Y."/>
            <person name="Orejas M."/>
            <person name="Orosz E."/>
            <person name="Ouedraogo J.P."/>
            <person name="Overkamp K.M."/>
            <person name="Park H.-S."/>
            <person name="Perrone G."/>
            <person name="Piumi F."/>
            <person name="Punt P.J."/>
            <person name="Ram A.F."/>
            <person name="Ramon A."/>
            <person name="Rauscher S."/>
            <person name="Record E."/>
            <person name="Riano-Pachon D.M."/>
            <person name="Robert V."/>
            <person name="Roehrig J."/>
            <person name="Ruller R."/>
            <person name="Salamov A."/>
            <person name="Salih N.S."/>
            <person name="Samson R.A."/>
            <person name="Sandor E."/>
            <person name="Sanguinetti M."/>
            <person name="Schuetze T."/>
            <person name="Sepcic K."/>
            <person name="Shelest E."/>
            <person name="Sherlock G."/>
            <person name="Sophianopoulou V."/>
            <person name="Squina F.M."/>
            <person name="Sun H."/>
            <person name="Susca A."/>
            <person name="Todd R.B."/>
            <person name="Tsang A."/>
            <person name="Unkles S.E."/>
            <person name="van de Wiele N."/>
            <person name="van Rossen-Uffink D."/>
            <person name="Oliveira J.V."/>
            <person name="Vesth T.C."/>
            <person name="Visser J."/>
            <person name="Yu J.-H."/>
            <person name="Zhou M."/>
            <person name="Andersen M.R."/>
            <person name="Archer D.B."/>
            <person name="Baker S.E."/>
            <person name="Benoit I."/>
            <person name="Brakhage A.A."/>
            <person name="Braus G.H."/>
            <person name="Fischer R."/>
            <person name="Frisvad J.C."/>
            <person name="Goldman G.H."/>
            <person name="Houbraken J."/>
            <person name="Oakley B."/>
            <person name="Pocsi I."/>
            <person name="Scazzocchio C."/>
            <person name="Seiboth B."/>
            <person name="vanKuyk P.A."/>
            <person name="Wortman J."/>
            <person name="Dyer P.S."/>
            <person name="Grigoriev I.V."/>
        </authorList>
    </citation>
    <scope>NUCLEOTIDE SEQUENCE [LARGE SCALE GENOMIC DNA]</scope>
    <source>
        <strain evidence="3">ATCC 16872 / CBS 172.66 / WB 5094</strain>
    </source>
</reference>
<evidence type="ECO:0000313" key="2">
    <source>
        <dbReference type="EMBL" id="OJK04457.1"/>
    </source>
</evidence>